<evidence type="ECO:0000313" key="2">
    <source>
        <dbReference type="Proteomes" id="UP000600565"/>
    </source>
</evidence>
<name>A0ABR8XKD8_9BACL</name>
<dbReference type="Proteomes" id="UP000600565">
    <property type="component" value="Unassembled WGS sequence"/>
</dbReference>
<dbReference type="EMBL" id="JACSPW010000003">
    <property type="protein sequence ID" value="MBD8032397.1"/>
    <property type="molecule type" value="Genomic_DNA"/>
</dbReference>
<reference evidence="1 2" key="1">
    <citation type="submission" date="2020-08" db="EMBL/GenBank/DDBJ databases">
        <title>A Genomic Blueprint of the Chicken Gut Microbiome.</title>
        <authorList>
            <person name="Gilroy R."/>
            <person name="Ravi A."/>
            <person name="Getino M."/>
            <person name="Pursley I."/>
            <person name="Horton D.L."/>
            <person name="Alikhan N.-F."/>
            <person name="Baker D."/>
            <person name="Gharbi K."/>
            <person name="Hall N."/>
            <person name="Watson M."/>
            <person name="Adriaenssens E.M."/>
            <person name="Foster-Nyarko E."/>
            <person name="Jarju S."/>
            <person name="Secka A."/>
            <person name="Antonio M."/>
            <person name="Oren A."/>
            <person name="Chaudhuri R."/>
            <person name="La Ragione R.M."/>
            <person name="Hildebrand F."/>
            <person name="Pallen M.J."/>
        </authorList>
    </citation>
    <scope>NUCLEOTIDE SEQUENCE [LARGE SCALE GENOMIC DNA]</scope>
    <source>
        <strain evidence="1 2">Sa1YVA6</strain>
    </source>
</reference>
<organism evidence="1 2">
    <name type="scientific">Solibacillus merdavium</name>
    <dbReference type="NCBI Taxonomy" id="2762218"/>
    <lineage>
        <taxon>Bacteria</taxon>
        <taxon>Bacillati</taxon>
        <taxon>Bacillota</taxon>
        <taxon>Bacilli</taxon>
        <taxon>Bacillales</taxon>
        <taxon>Caryophanaceae</taxon>
        <taxon>Solibacillus</taxon>
    </lineage>
</organism>
<evidence type="ECO:0000313" key="1">
    <source>
        <dbReference type="EMBL" id="MBD8032397.1"/>
    </source>
</evidence>
<comment type="caution">
    <text evidence="1">The sequence shown here is derived from an EMBL/GenBank/DDBJ whole genome shotgun (WGS) entry which is preliminary data.</text>
</comment>
<accession>A0ABR8XKD8</accession>
<keyword evidence="2" id="KW-1185">Reference proteome</keyword>
<sequence>MVQLNLFEVEQEQYKLKFRLMDYVKIKLIDEHIDSETYHYRKYYEPHIINKVGEITNIQISENGTITYEVTIYGKKYYLLEQELY</sequence>
<protein>
    <submittedName>
        <fullName evidence="1">Uncharacterized protein</fullName>
    </submittedName>
</protein>
<proteinExistence type="predicted"/>
<gene>
    <name evidence="1" type="ORF">H9632_04900</name>
</gene>